<dbReference type="GO" id="GO:0005096">
    <property type="term" value="F:GTPase activator activity"/>
    <property type="evidence" value="ECO:0007669"/>
    <property type="project" value="TreeGrafter"/>
</dbReference>
<evidence type="ECO:0000313" key="3">
    <source>
        <dbReference type="EMBL" id="KAF2684834.1"/>
    </source>
</evidence>
<dbReference type="SMART" id="SM00164">
    <property type="entry name" value="TBC"/>
    <property type="match status" value="1"/>
</dbReference>
<dbReference type="PANTHER" id="PTHR47219">
    <property type="entry name" value="RAB GTPASE-ACTIVATING PROTEIN 1-LIKE"/>
    <property type="match status" value="1"/>
</dbReference>
<feature type="compositionally biased region" description="Low complexity" evidence="1">
    <location>
        <begin position="104"/>
        <end position="118"/>
    </location>
</feature>
<feature type="compositionally biased region" description="Acidic residues" evidence="1">
    <location>
        <begin position="290"/>
        <end position="301"/>
    </location>
</feature>
<dbReference type="GO" id="GO:0031267">
    <property type="term" value="F:small GTPase binding"/>
    <property type="evidence" value="ECO:0007669"/>
    <property type="project" value="TreeGrafter"/>
</dbReference>
<keyword evidence="4" id="KW-1185">Reference proteome</keyword>
<dbReference type="PANTHER" id="PTHR47219:SF15">
    <property type="entry name" value="TBC1 DOMAIN FAMILY MEMBER 12 ISOFORM X1"/>
    <property type="match status" value="1"/>
</dbReference>
<dbReference type="InterPro" id="IPR035969">
    <property type="entry name" value="Rab-GAP_TBC_sf"/>
</dbReference>
<protein>
    <recommendedName>
        <fullName evidence="2">Rab-GAP TBC domain-containing protein</fullName>
    </recommendedName>
</protein>
<dbReference type="Gene3D" id="1.10.10.750">
    <property type="entry name" value="Ypt/Rab-GAP domain of gyp1p, domain 1"/>
    <property type="match status" value="1"/>
</dbReference>
<proteinExistence type="predicted"/>
<gene>
    <name evidence="3" type="ORF">K458DRAFT_388532</name>
</gene>
<name>A0A6G1J2T2_9PLEO</name>
<dbReference type="InterPro" id="IPR050302">
    <property type="entry name" value="Rab_GAP_TBC_domain"/>
</dbReference>
<dbReference type="SUPFAM" id="SSF47923">
    <property type="entry name" value="Ypt/Rab-GAP domain of gyp1p"/>
    <property type="match status" value="2"/>
</dbReference>
<accession>A0A6G1J2T2</accession>
<feature type="region of interest" description="Disordered" evidence="1">
    <location>
        <begin position="412"/>
        <end position="459"/>
    </location>
</feature>
<feature type="compositionally biased region" description="Low complexity" evidence="1">
    <location>
        <begin position="157"/>
        <end position="168"/>
    </location>
</feature>
<reference evidence="3" key="1">
    <citation type="journal article" date="2020" name="Stud. Mycol.">
        <title>101 Dothideomycetes genomes: a test case for predicting lifestyles and emergence of pathogens.</title>
        <authorList>
            <person name="Haridas S."/>
            <person name="Albert R."/>
            <person name="Binder M."/>
            <person name="Bloem J."/>
            <person name="Labutti K."/>
            <person name="Salamov A."/>
            <person name="Andreopoulos B."/>
            <person name="Baker S."/>
            <person name="Barry K."/>
            <person name="Bills G."/>
            <person name="Bluhm B."/>
            <person name="Cannon C."/>
            <person name="Castanera R."/>
            <person name="Culley D."/>
            <person name="Daum C."/>
            <person name="Ezra D."/>
            <person name="Gonzalez J."/>
            <person name="Henrissat B."/>
            <person name="Kuo A."/>
            <person name="Liang C."/>
            <person name="Lipzen A."/>
            <person name="Lutzoni F."/>
            <person name="Magnuson J."/>
            <person name="Mondo S."/>
            <person name="Nolan M."/>
            <person name="Ohm R."/>
            <person name="Pangilinan J."/>
            <person name="Park H.-J."/>
            <person name="Ramirez L."/>
            <person name="Alfaro M."/>
            <person name="Sun H."/>
            <person name="Tritt A."/>
            <person name="Yoshinaga Y."/>
            <person name="Zwiers L.-H."/>
            <person name="Turgeon B."/>
            <person name="Goodwin S."/>
            <person name="Spatafora J."/>
            <person name="Crous P."/>
            <person name="Grigoriev I."/>
        </authorList>
    </citation>
    <scope>NUCLEOTIDE SEQUENCE</scope>
    <source>
        <strain evidence="3">CBS 122367</strain>
    </source>
</reference>
<dbReference type="AlphaFoldDB" id="A0A6G1J2T2"/>
<dbReference type="PROSITE" id="PS50086">
    <property type="entry name" value="TBC_RABGAP"/>
    <property type="match status" value="1"/>
</dbReference>
<dbReference type="InterPro" id="IPR000195">
    <property type="entry name" value="Rab-GAP-TBC_dom"/>
</dbReference>
<sequence>MPTTLFATQHHSPFGPGAPDTADVHYIHHSKSLYIISEHEYVHSLIPSREFCAQAAPNRVASRRIGGLEYHNTIRKEQRPLMTTLTYSPDTMGAPGSPPDLTNSKSSKSSSFHSSGLSDIMGPSDLSHFEDINLDDAQGPNAFPMPLPSPNRLLFEGSRGSISGTRSTPHAAQHSFRDLTGGSKPRYPSLKGQVNNASRSQSQLHAPGKQTRRGFSSPSAPSLANMANLTAPARRSRSPSPAKSQSFTSAPRTLSQKSSRTLEASPVASMGNRRQSWQHGVRKTAKEREAECDDEDDEVPEDAIIWNVPISPRPVQERSPAPSSCGSPPQSTHSPPGSRPVSLKDGASSSKTSPALSDRRFSPQTQSPNPEVKENFPTLERQRTWEETYTTLDADAKKLTEALEEYQTEIDHQQEIKRQQPGLSRSVSLDRAEPKAKAAALPPIRKSDPLIDPFQPSVEKTKYLSRTRPSWLPPKNPKEEKKHLKEYQKMLARIQETERLEAQRQEEEALAREKAERIKAEYWSTLLLPNWDTEMSNRELKSSHRKMWWNGIPPKLRGTVWQKAVGNELGTAEITYNVALEKAQSEVKELGEAALNGRYAQIVENTKSVFPELKMFAPHTEELPEQPLHQELVNICIAYNSYRPDVDTTTGVHHIAALFLLNMSAAESFITLANILNRPLPLSFLVRDHTAMRAAYDATLSALLKKNHSLSQRLANLRVEPRDYLFPMFNSLFCDRLSIEHAARLMDVYTIEGDKIPPRVALGLIGVLEGACMTGEAEDVSRALREKEIRETPDEFMGKVYEAGKSS</sequence>
<organism evidence="3 4">
    <name type="scientific">Lentithecium fluviatile CBS 122367</name>
    <dbReference type="NCBI Taxonomy" id="1168545"/>
    <lineage>
        <taxon>Eukaryota</taxon>
        <taxon>Fungi</taxon>
        <taxon>Dikarya</taxon>
        <taxon>Ascomycota</taxon>
        <taxon>Pezizomycotina</taxon>
        <taxon>Dothideomycetes</taxon>
        <taxon>Pleosporomycetidae</taxon>
        <taxon>Pleosporales</taxon>
        <taxon>Massarineae</taxon>
        <taxon>Lentitheciaceae</taxon>
        <taxon>Lentithecium</taxon>
    </lineage>
</organism>
<dbReference type="Pfam" id="PF00566">
    <property type="entry name" value="RabGAP-TBC"/>
    <property type="match status" value="1"/>
</dbReference>
<feature type="region of interest" description="Disordered" evidence="1">
    <location>
        <begin position="85"/>
        <end position="387"/>
    </location>
</feature>
<evidence type="ECO:0000259" key="2">
    <source>
        <dbReference type="PROSITE" id="PS50086"/>
    </source>
</evidence>
<evidence type="ECO:0000256" key="1">
    <source>
        <dbReference type="SAM" id="MobiDB-lite"/>
    </source>
</evidence>
<feature type="compositionally biased region" description="Polar residues" evidence="1">
    <location>
        <begin position="243"/>
        <end position="262"/>
    </location>
</feature>
<dbReference type="Proteomes" id="UP000799291">
    <property type="component" value="Unassembled WGS sequence"/>
</dbReference>
<dbReference type="Gene3D" id="1.10.8.270">
    <property type="entry name" value="putative rabgap domain of human tbc1 domain family member 14 like domains"/>
    <property type="match status" value="1"/>
</dbReference>
<dbReference type="EMBL" id="MU005580">
    <property type="protein sequence ID" value="KAF2684834.1"/>
    <property type="molecule type" value="Genomic_DNA"/>
</dbReference>
<dbReference type="OrthoDB" id="289721at2759"/>
<feature type="domain" description="Rab-GAP TBC" evidence="2">
    <location>
        <begin position="551"/>
        <end position="753"/>
    </location>
</feature>
<feature type="compositionally biased region" description="Polar residues" evidence="1">
    <location>
        <begin position="213"/>
        <end position="228"/>
    </location>
</feature>
<feature type="compositionally biased region" description="Polar residues" evidence="1">
    <location>
        <begin position="192"/>
        <end position="204"/>
    </location>
</feature>
<feature type="compositionally biased region" description="Polar residues" evidence="1">
    <location>
        <begin position="321"/>
        <end position="335"/>
    </location>
</feature>
<dbReference type="Gene3D" id="1.10.472.80">
    <property type="entry name" value="Ypt/Rab-GAP domain of gyp1p, domain 3"/>
    <property type="match status" value="1"/>
</dbReference>
<evidence type="ECO:0000313" key="4">
    <source>
        <dbReference type="Proteomes" id="UP000799291"/>
    </source>
</evidence>